<protein>
    <submittedName>
        <fullName evidence="2">Uncharacterized protein</fullName>
    </submittedName>
</protein>
<sequence>MATSVHYIRTIHTSFTAAHPHSSSAWATHASSTSVARTHTHANILLNLTSTYNNLPQSAKYPPGLQSPVVGRKRSASIRGMPASYAQRMQPQRVKFDPFAEDSSESSSIPPASSVLYNSHSRTPAARTSAARPAASIPYTIQIPPAGPADIQRLHQQQQHYRQQQQQQPYPRALSPQPLRARQQQPAPQRATTPAPAVAAPPAAPVPDAKVAAKERDARSRIVAGILLNRVHAVGKPMRRRSPSADQPKPYVPSGLSTCIALEA</sequence>
<organism evidence="2 3">
    <name type="scientific">Leucocoprinus leucothites</name>
    <dbReference type="NCBI Taxonomy" id="201217"/>
    <lineage>
        <taxon>Eukaryota</taxon>
        <taxon>Fungi</taxon>
        <taxon>Dikarya</taxon>
        <taxon>Basidiomycota</taxon>
        <taxon>Agaricomycotina</taxon>
        <taxon>Agaricomycetes</taxon>
        <taxon>Agaricomycetidae</taxon>
        <taxon>Agaricales</taxon>
        <taxon>Agaricineae</taxon>
        <taxon>Agaricaceae</taxon>
        <taxon>Leucocoprinus</taxon>
    </lineage>
</organism>
<evidence type="ECO:0000313" key="2">
    <source>
        <dbReference type="EMBL" id="KAF5349684.1"/>
    </source>
</evidence>
<feature type="region of interest" description="Disordered" evidence="1">
    <location>
        <begin position="98"/>
        <end position="133"/>
    </location>
</feature>
<dbReference type="Proteomes" id="UP000559027">
    <property type="component" value="Unassembled WGS sequence"/>
</dbReference>
<keyword evidence="3" id="KW-1185">Reference proteome</keyword>
<proteinExistence type="predicted"/>
<evidence type="ECO:0000313" key="3">
    <source>
        <dbReference type="Proteomes" id="UP000559027"/>
    </source>
</evidence>
<dbReference type="EMBL" id="JAACJO010000016">
    <property type="protein sequence ID" value="KAF5349684.1"/>
    <property type="molecule type" value="Genomic_DNA"/>
</dbReference>
<comment type="caution">
    <text evidence="2">The sequence shown here is derived from an EMBL/GenBank/DDBJ whole genome shotgun (WGS) entry which is preliminary data.</text>
</comment>
<dbReference type="OrthoDB" id="2668396at2759"/>
<name>A0A8H5CX79_9AGAR</name>
<feature type="compositionally biased region" description="Low complexity" evidence="1">
    <location>
        <begin position="155"/>
        <end position="209"/>
    </location>
</feature>
<reference evidence="2 3" key="1">
    <citation type="journal article" date="2020" name="ISME J.">
        <title>Uncovering the hidden diversity of litter-decomposition mechanisms in mushroom-forming fungi.</title>
        <authorList>
            <person name="Floudas D."/>
            <person name="Bentzer J."/>
            <person name="Ahren D."/>
            <person name="Johansson T."/>
            <person name="Persson P."/>
            <person name="Tunlid A."/>
        </authorList>
    </citation>
    <scope>NUCLEOTIDE SEQUENCE [LARGE SCALE GENOMIC DNA]</scope>
    <source>
        <strain evidence="2 3">CBS 146.42</strain>
    </source>
</reference>
<feature type="region of interest" description="Disordered" evidence="1">
    <location>
        <begin position="152"/>
        <end position="209"/>
    </location>
</feature>
<dbReference type="AlphaFoldDB" id="A0A8H5CX79"/>
<accession>A0A8H5CX79</accession>
<evidence type="ECO:0000256" key="1">
    <source>
        <dbReference type="SAM" id="MobiDB-lite"/>
    </source>
</evidence>
<feature type="compositionally biased region" description="Low complexity" evidence="1">
    <location>
        <begin position="121"/>
        <end position="133"/>
    </location>
</feature>
<gene>
    <name evidence="2" type="ORF">D9756_008811</name>
</gene>
<feature type="compositionally biased region" description="Low complexity" evidence="1">
    <location>
        <begin position="105"/>
        <end position="114"/>
    </location>
</feature>